<evidence type="ECO:0000256" key="2">
    <source>
        <dbReference type="ARBA" id="ARBA00022676"/>
    </source>
</evidence>
<comment type="similarity">
    <text evidence="1">Belongs to the glycosyltransferase 2 family.</text>
</comment>
<dbReference type="SUPFAM" id="SSF53448">
    <property type="entry name" value="Nucleotide-diphospho-sugar transferases"/>
    <property type="match status" value="1"/>
</dbReference>
<feature type="domain" description="Glycosyltransferase 2-like" evidence="4">
    <location>
        <begin position="14"/>
        <end position="130"/>
    </location>
</feature>
<dbReference type="GO" id="GO:0016757">
    <property type="term" value="F:glycosyltransferase activity"/>
    <property type="evidence" value="ECO:0007669"/>
    <property type="project" value="UniProtKB-KW"/>
</dbReference>
<dbReference type="InterPro" id="IPR050834">
    <property type="entry name" value="Glycosyltransf_2"/>
</dbReference>
<comment type="caution">
    <text evidence="5">The sequence shown here is derived from an EMBL/GenBank/DDBJ whole genome shotgun (WGS) entry which is preliminary data.</text>
</comment>
<dbReference type="AlphaFoldDB" id="A0A928YVB6"/>
<evidence type="ECO:0000256" key="1">
    <source>
        <dbReference type="ARBA" id="ARBA00006739"/>
    </source>
</evidence>
<dbReference type="InterPro" id="IPR029044">
    <property type="entry name" value="Nucleotide-diphossugar_trans"/>
</dbReference>
<accession>A0A928YVB6</accession>
<organism evidence="5 6">
    <name type="scientific">Cellvibrio polysaccharolyticus</name>
    <dbReference type="NCBI Taxonomy" id="2082724"/>
    <lineage>
        <taxon>Bacteria</taxon>
        <taxon>Pseudomonadati</taxon>
        <taxon>Pseudomonadota</taxon>
        <taxon>Gammaproteobacteria</taxon>
        <taxon>Cellvibrionales</taxon>
        <taxon>Cellvibrionaceae</taxon>
        <taxon>Cellvibrio</taxon>
    </lineage>
</organism>
<dbReference type="Gene3D" id="3.90.550.10">
    <property type="entry name" value="Spore Coat Polysaccharide Biosynthesis Protein SpsA, Chain A"/>
    <property type="match status" value="1"/>
</dbReference>
<protein>
    <submittedName>
        <fullName evidence="5">Glycosyltransferase</fullName>
    </submittedName>
</protein>
<dbReference type="Pfam" id="PF00535">
    <property type="entry name" value="Glycos_transf_2"/>
    <property type="match status" value="1"/>
</dbReference>
<keyword evidence="6" id="KW-1185">Reference proteome</keyword>
<evidence type="ECO:0000313" key="5">
    <source>
        <dbReference type="EMBL" id="MBE8718859.1"/>
    </source>
</evidence>
<dbReference type="PANTHER" id="PTHR43685">
    <property type="entry name" value="GLYCOSYLTRANSFERASE"/>
    <property type="match status" value="1"/>
</dbReference>
<keyword evidence="2" id="KW-0328">Glycosyltransferase</keyword>
<evidence type="ECO:0000256" key="3">
    <source>
        <dbReference type="ARBA" id="ARBA00022679"/>
    </source>
</evidence>
<dbReference type="EMBL" id="PRDL01000001">
    <property type="protein sequence ID" value="MBE8718859.1"/>
    <property type="molecule type" value="Genomic_DNA"/>
</dbReference>
<evidence type="ECO:0000313" key="6">
    <source>
        <dbReference type="Proteomes" id="UP000652567"/>
    </source>
</evidence>
<gene>
    <name evidence="5" type="ORF">C4F51_16925</name>
</gene>
<name>A0A928YVB6_9GAMM</name>
<dbReference type="InterPro" id="IPR001173">
    <property type="entry name" value="Glyco_trans_2-like"/>
</dbReference>
<dbReference type="Proteomes" id="UP000652567">
    <property type="component" value="Unassembled WGS sequence"/>
</dbReference>
<sequence>MSISLPNSAISVAVLLAAYNGRQWLAEQLESLFQQRAVSVTIFVSVDESSDGTAQWLSQLALTEPRLKLLVDNGRMGSAARNFFRLLRDVDITQYDYVAFADQDDIWLPTKLSRAVECLQKGYDGYSSDVTAFWPDGRKKLIKKSQPQQRWDFLFESPGPGCTFVMNASFVSQLQRCVQQNWTALQGFDYHDWFVYAFARANGFTWIIDEQPGILYRQHARNVVGANTGLGAFWSRARYVLRGGGFSQAILLTRLLGLNNEPFVRLWSARTRYGYLKLALHARQCRRHKREQLYFFLLCILSVLFPS</sequence>
<reference evidence="5" key="1">
    <citation type="submission" date="2018-07" db="EMBL/GenBank/DDBJ databases">
        <title>Genome assembly of strain Ka43.</title>
        <authorList>
            <person name="Kukolya J."/>
            <person name="Nagy I."/>
            <person name="Horvath B."/>
            <person name="Toth A."/>
        </authorList>
    </citation>
    <scope>NUCLEOTIDE SEQUENCE</scope>
    <source>
        <strain evidence="5">KB43</strain>
    </source>
</reference>
<proteinExistence type="inferred from homology"/>
<keyword evidence="3" id="KW-0808">Transferase</keyword>
<dbReference type="PANTHER" id="PTHR43685:SF5">
    <property type="entry name" value="GLYCOSYLTRANSFERASE EPSE-RELATED"/>
    <property type="match status" value="1"/>
</dbReference>
<dbReference type="RefSeq" id="WP_193911767.1">
    <property type="nucleotide sequence ID" value="NZ_PRDL01000001.1"/>
</dbReference>
<evidence type="ECO:0000259" key="4">
    <source>
        <dbReference type="Pfam" id="PF00535"/>
    </source>
</evidence>